<evidence type="ECO:0000313" key="2">
    <source>
        <dbReference type="Proteomes" id="UP000284403"/>
    </source>
</evidence>
<organism evidence="1 2">
    <name type="scientific">Trypanosoma conorhini</name>
    <dbReference type="NCBI Taxonomy" id="83891"/>
    <lineage>
        <taxon>Eukaryota</taxon>
        <taxon>Discoba</taxon>
        <taxon>Euglenozoa</taxon>
        <taxon>Kinetoplastea</taxon>
        <taxon>Metakinetoplastina</taxon>
        <taxon>Trypanosomatida</taxon>
        <taxon>Trypanosomatidae</taxon>
        <taxon>Trypanosoma</taxon>
    </lineage>
</organism>
<accession>A0A422PFY7</accession>
<dbReference type="EMBL" id="MKKU01000287">
    <property type="protein sequence ID" value="RNF16626.1"/>
    <property type="molecule type" value="Genomic_DNA"/>
</dbReference>
<dbReference type="RefSeq" id="XP_029227869.1">
    <property type="nucleotide sequence ID" value="XM_029372008.1"/>
</dbReference>
<name>A0A422PFY7_9TRYP</name>
<reference evidence="1 2" key="1">
    <citation type="journal article" date="2018" name="BMC Genomics">
        <title>Genomic comparison of Trypanosoma conorhini and Trypanosoma rangeli to Trypanosoma cruzi strains of high and low virulence.</title>
        <authorList>
            <person name="Bradwell K.R."/>
            <person name="Koparde V.N."/>
            <person name="Matveyev A.V."/>
            <person name="Serrano M.G."/>
            <person name="Alves J.M."/>
            <person name="Parikh H."/>
            <person name="Huang B."/>
            <person name="Lee V."/>
            <person name="Espinosa-Alvarez O."/>
            <person name="Ortiz P.A."/>
            <person name="Costa-Martins A.G."/>
            <person name="Teixeira M.M."/>
            <person name="Buck G.A."/>
        </authorList>
    </citation>
    <scope>NUCLEOTIDE SEQUENCE [LARGE SCALE GENOMIC DNA]</scope>
    <source>
        <strain evidence="1 2">025E</strain>
    </source>
</reference>
<comment type="caution">
    <text evidence="1">The sequence shown here is derived from an EMBL/GenBank/DDBJ whole genome shotgun (WGS) entry which is preliminary data.</text>
</comment>
<sequence length="127" mass="13687">MMSRRGCSYFLPLIERGVVVRRNGLGVFEVSSPSVENFYIDATESMEFAIPVEAALGCRVEPPLGPVQHKRSHLQRGLGGARPTAVPAHICCRGSCAAARVCRRHGGIWEAYRHVLAVGCAFGCSGC</sequence>
<proteinExistence type="predicted"/>
<keyword evidence="2" id="KW-1185">Reference proteome</keyword>
<dbReference type="AlphaFoldDB" id="A0A422PFY7"/>
<dbReference type="GeneID" id="40318716"/>
<evidence type="ECO:0000313" key="1">
    <source>
        <dbReference type="EMBL" id="RNF16626.1"/>
    </source>
</evidence>
<gene>
    <name evidence="1" type="ORF">Tco025E_05105</name>
</gene>
<dbReference type="Proteomes" id="UP000284403">
    <property type="component" value="Unassembled WGS sequence"/>
</dbReference>
<protein>
    <submittedName>
        <fullName evidence="1">Uncharacterized protein</fullName>
    </submittedName>
</protein>